<protein>
    <submittedName>
        <fullName evidence="1">Uncharacterized protein</fullName>
    </submittedName>
</protein>
<dbReference type="Proteomes" id="UP000316621">
    <property type="component" value="Chromosome 2"/>
</dbReference>
<sequence>MVHGLQYRCYPVASIAKERQLLKMALRAVGRLVSQRLSQGASRNFCSNAVPSKNAQVKSMEHQGSNEILEELDEVTRDCMHHNGG</sequence>
<reference evidence="1 2" key="1">
    <citation type="journal article" date="2018" name="Science">
        <title>The opium poppy genome and morphinan production.</title>
        <authorList>
            <person name="Guo L."/>
            <person name="Winzer T."/>
            <person name="Yang X."/>
            <person name="Li Y."/>
            <person name="Ning Z."/>
            <person name="He Z."/>
            <person name="Teodor R."/>
            <person name="Lu Y."/>
            <person name="Bowser T.A."/>
            <person name="Graham I.A."/>
            <person name="Ye K."/>
        </authorList>
    </citation>
    <scope>NUCLEOTIDE SEQUENCE [LARGE SCALE GENOMIC DNA]</scope>
    <source>
        <strain evidence="2">cv. HN1</strain>
        <tissue evidence="1">Leaves</tissue>
    </source>
</reference>
<proteinExistence type="predicted"/>
<dbReference type="AlphaFoldDB" id="A0A4Y7IPU8"/>
<name>A0A4Y7IPU8_PAPSO</name>
<evidence type="ECO:0000313" key="2">
    <source>
        <dbReference type="Proteomes" id="UP000316621"/>
    </source>
</evidence>
<evidence type="ECO:0000313" key="1">
    <source>
        <dbReference type="EMBL" id="RZC50893.1"/>
    </source>
</evidence>
<gene>
    <name evidence="1" type="ORF">C5167_019319</name>
</gene>
<accession>A0A4Y7IPU8</accession>
<keyword evidence="2" id="KW-1185">Reference proteome</keyword>
<dbReference type="Gramene" id="RZC50893">
    <property type="protein sequence ID" value="RZC50893"/>
    <property type="gene ID" value="C5167_019319"/>
</dbReference>
<dbReference type="EMBL" id="CM010716">
    <property type="protein sequence ID" value="RZC50893.1"/>
    <property type="molecule type" value="Genomic_DNA"/>
</dbReference>
<organism evidence="1 2">
    <name type="scientific">Papaver somniferum</name>
    <name type="common">Opium poppy</name>
    <dbReference type="NCBI Taxonomy" id="3469"/>
    <lineage>
        <taxon>Eukaryota</taxon>
        <taxon>Viridiplantae</taxon>
        <taxon>Streptophyta</taxon>
        <taxon>Embryophyta</taxon>
        <taxon>Tracheophyta</taxon>
        <taxon>Spermatophyta</taxon>
        <taxon>Magnoliopsida</taxon>
        <taxon>Ranunculales</taxon>
        <taxon>Papaveraceae</taxon>
        <taxon>Papaveroideae</taxon>
        <taxon>Papaver</taxon>
    </lineage>
</organism>